<evidence type="ECO:0000256" key="3">
    <source>
        <dbReference type="ARBA" id="ARBA00022691"/>
    </source>
</evidence>
<dbReference type="GO" id="GO:0046983">
    <property type="term" value="F:protein dimerization activity"/>
    <property type="evidence" value="ECO:0007669"/>
    <property type="project" value="InterPro"/>
</dbReference>
<keyword evidence="1 6" id="KW-0489">Methyltransferase</keyword>
<evidence type="ECO:0000313" key="6">
    <source>
        <dbReference type="EMBL" id="MCK9801264.1"/>
    </source>
</evidence>
<evidence type="ECO:0000259" key="5">
    <source>
        <dbReference type="Pfam" id="PF08242"/>
    </source>
</evidence>
<dbReference type="CDD" id="cd02440">
    <property type="entry name" value="AdoMet_MTases"/>
    <property type="match status" value="1"/>
</dbReference>
<proteinExistence type="predicted"/>
<dbReference type="PANTHER" id="PTHR43712:SF2">
    <property type="entry name" value="O-METHYLTRANSFERASE CICE"/>
    <property type="match status" value="1"/>
</dbReference>
<feature type="domain" description="Methyltransferase type 12" evidence="5">
    <location>
        <begin position="179"/>
        <end position="274"/>
    </location>
</feature>
<evidence type="ECO:0000256" key="1">
    <source>
        <dbReference type="ARBA" id="ARBA00022603"/>
    </source>
</evidence>
<comment type="caution">
    <text evidence="6">The sequence shown here is derived from an EMBL/GenBank/DDBJ whole genome shotgun (WGS) entry which is preliminary data.</text>
</comment>
<dbReference type="InterPro" id="IPR013217">
    <property type="entry name" value="Methyltransf_12"/>
</dbReference>
<protein>
    <submittedName>
        <fullName evidence="6">Methyltransferase</fullName>
    </submittedName>
</protein>
<accession>A0A9X2C9F8</accession>
<dbReference type="EMBL" id="JALQCW010000082">
    <property type="protein sequence ID" value="MCK9801264.1"/>
    <property type="molecule type" value="Genomic_DNA"/>
</dbReference>
<evidence type="ECO:0000313" key="7">
    <source>
        <dbReference type="Proteomes" id="UP001155059"/>
    </source>
</evidence>
<dbReference type="GO" id="GO:0032259">
    <property type="term" value="P:methylation"/>
    <property type="evidence" value="ECO:0007669"/>
    <property type="project" value="UniProtKB-KW"/>
</dbReference>
<dbReference type="SUPFAM" id="SSF53335">
    <property type="entry name" value="S-adenosyl-L-methionine-dependent methyltransferases"/>
    <property type="match status" value="1"/>
</dbReference>
<evidence type="ECO:0000259" key="4">
    <source>
        <dbReference type="Pfam" id="PF08100"/>
    </source>
</evidence>
<dbReference type="PANTHER" id="PTHR43712">
    <property type="entry name" value="PUTATIVE (AFU_ORTHOLOGUE AFUA_4G14580)-RELATED"/>
    <property type="match status" value="1"/>
</dbReference>
<dbReference type="Pfam" id="PF08242">
    <property type="entry name" value="Methyltransf_12"/>
    <property type="match status" value="1"/>
</dbReference>
<feature type="domain" description="O-methyltransferase dimerisation" evidence="4">
    <location>
        <begin position="16"/>
        <end position="94"/>
    </location>
</feature>
<reference evidence="6 7" key="1">
    <citation type="journal article" date="2022" name="Int. J. Syst. Evol. Microbiol.">
        <title>Pseudomonas aegrilactucae sp. nov. and Pseudomonas morbosilactucae sp. nov., pathogens causing bacterial rot of lettuce in Japan.</title>
        <authorList>
            <person name="Sawada H."/>
            <person name="Fujikawa T."/>
            <person name="Satou M."/>
        </authorList>
    </citation>
    <scope>NUCLEOTIDE SEQUENCE [LARGE SCALE GENOMIC DNA]</scope>
    <source>
        <strain evidence="6 7">MAFF 302030</strain>
    </source>
</reference>
<organism evidence="6 7">
    <name type="scientific">Pseudomonas morbosilactucae</name>
    <dbReference type="NCBI Taxonomy" id="2938197"/>
    <lineage>
        <taxon>Bacteria</taxon>
        <taxon>Pseudomonadati</taxon>
        <taxon>Pseudomonadota</taxon>
        <taxon>Gammaproteobacteria</taxon>
        <taxon>Pseudomonadales</taxon>
        <taxon>Pseudomonadaceae</taxon>
        <taxon>Pseudomonas</taxon>
    </lineage>
</organism>
<dbReference type="Proteomes" id="UP001155059">
    <property type="component" value="Unassembled WGS sequence"/>
</dbReference>
<name>A0A9X2C9F8_9PSED</name>
<sequence length="346" mass="37931">MNDLNLDAAHPLQPYWDLALAAVRGEALRMALEWQLFSRLQQPASAADVARQLQLDAEHTGLWLETLWSMELLKRDAQTPALYRNTPLAERYLRAEAADYCGDAWVFRLQGLRQFAGQLAERVREGRLAPAPGNSAATIEHWTAAARVQIAQEQRAVTVDLARRLMSRIPEFASARRLLDVGGGPGLVAIALAGDNRLLHGEVFDFAPTVAVAAENIRAAGLEQRLGVRAGDLATDPIGEGYDLIWCSSVLHFMPDLDATLRKVHGALRPGGVLVSAHAEIPLQACAAQRVMPYYLAMQMQGRRVTRAGELREALARNGFGTFDEYPDLSFAVAPVTVLVARREAP</sequence>
<gene>
    <name evidence="6" type="ORF">M1B34_27225</name>
</gene>
<dbReference type="SUPFAM" id="SSF46785">
    <property type="entry name" value="Winged helix' DNA-binding domain"/>
    <property type="match status" value="1"/>
</dbReference>
<dbReference type="InterPro" id="IPR036388">
    <property type="entry name" value="WH-like_DNA-bd_sf"/>
</dbReference>
<dbReference type="GO" id="GO:0008168">
    <property type="term" value="F:methyltransferase activity"/>
    <property type="evidence" value="ECO:0007669"/>
    <property type="project" value="UniProtKB-KW"/>
</dbReference>
<dbReference type="PROSITE" id="PS51683">
    <property type="entry name" value="SAM_OMT_II"/>
    <property type="match status" value="1"/>
</dbReference>
<dbReference type="Pfam" id="PF08100">
    <property type="entry name" value="Dimerisation"/>
    <property type="match status" value="1"/>
</dbReference>
<evidence type="ECO:0000256" key="2">
    <source>
        <dbReference type="ARBA" id="ARBA00022679"/>
    </source>
</evidence>
<dbReference type="InterPro" id="IPR012967">
    <property type="entry name" value="COMT_dimerisation"/>
</dbReference>
<dbReference type="InterPro" id="IPR016461">
    <property type="entry name" value="COMT-like"/>
</dbReference>
<dbReference type="InterPro" id="IPR029063">
    <property type="entry name" value="SAM-dependent_MTases_sf"/>
</dbReference>
<dbReference type="Gene3D" id="1.10.10.10">
    <property type="entry name" value="Winged helix-like DNA-binding domain superfamily/Winged helix DNA-binding domain"/>
    <property type="match status" value="1"/>
</dbReference>
<keyword evidence="3" id="KW-0949">S-adenosyl-L-methionine</keyword>
<dbReference type="AlphaFoldDB" id="A0A9X2C9F8"/>
<dbReference type="RefSeq" id="WP_268266738.1">
    <property type="nucleotide sequence ID" value="NZ_JALQCW010000082.1"/>
</dbReference>
<dbReference type="Gene3D" id="3.40.50.150">
    <property type="entry name" value="Vaccinia Virus protein VP39"/>
    <property type="match status" value="1"/>
</dbReference>
<dbReference type="InterPro" id="IPR036390">
    <property type="entry name" value="WH_DNA-bd_sf"/>
</dbReference>
<keyword evidence="2" id="KW-0808">Transferase</keyword>
<reference evidence="6 7" key="2">
    <citation type="journal article" date="2023" name="Plant Pathol.">
        <title>Dismantling and reorganizing Pseudomonas marginalis sensu#lato.</title>
        <authorList>
            <person name="Sawada H."/>
            <person name="Fujikawa T."/>
            <person name="Satou M."/>
        </authorList>
    </citation>
    <scope>NUCLEOTIDE SEQUENCE [LARGE SCALE GENOMIC DNA]</scope>
    <source>
        <strain evidence="6 7">MAFF 302030</strain>
    </source>
</reference>